<reference evidence="1" key="1">
    <citation type="submission" date="2023-04" db="EMBL/GenBank/DDBJ databases">
        <title>Draft Genome sequencing of Naganishia species isolated from polar environments using Oxford Nanopore Technology.</title>
        <authorList>
            <person name="Leo P."/>
            <person name="Venkateswaran K."/>
        </authorList>
    </citation>
    <scope>NUCLEOTIDE SEQUENCE</scope>
    <source>
        <strain evidence="1">DBVPG 5303</strain>
    </source>
</reference>
<comment type="caution">
    <text evidence="1">The sequence shown here is derived from an EMBL/GenBank/DDBJ whole genome shotgun (WGS) entry which is preliminary data.</text>
</comment>
<organism evidence="1 2">
    <name type="scientific">Naganishia onofrii</name>
    <dbReference type="NCBI Taxonomy" id="1851511"/>
    <lineage>
        <taxon>Eukaryota</taxon>
        <taxon>Fungi</taxon>
        <taxon>Dikarya</taxon>
        <taxon>Basidiomycota</taxon>
        <taxon>Agaricomycotina</taxon>
        <taxon>Tremellomycetes</taxon>
        <taxon>Filobasidiales</taxon>
        <taxon>Filobasidiaceae</taxon>
        <taxon>Naganishia</taxon>
    </lineage>
</organism>
<protein>
    <submittedName>
        <fullName evidence="1">Uncharacterized protein</fullName>
    </submittedName>
</protein>
<evidence type="ECO:0000313" key="1">
    <source>
        <dbReference type="EMBL" id="KAJ9118493.1"/>
    </source>
</evidence>
<evidence type="ECO:0000313" key="2">
    <source>
        <dbReference type="Proteomes" id="UP001234202"/>
    </source>
</evidence>
<name>A0ACC2X385_9TREE</name>
<proteinExistence type="predicted"/>
<gene>
    <name evidence="1" type="ORF">QFC24_006144</name>
</gene>
<dbReference type="EMBL" id="JASBWV010000028">
    <property type="protein sequence ID" value="KAJ9118493.1"/>
    <property type="molecule type" value="Genomic_DNA"/>
</dbReference>
<keyword evidence="2" id="KW-1185">Reference proteome</keyword>
<sequence>MDFDNGHNLETITKSPEEDCLAAIHQLEPEMAQSQISHIQSPTKPASLNGEFAKLGIPDLNKWNYLESSELEEKQNSTGELQSMFPQRELETTIPELSEVCSEPSEVVNEWLDKTIKTALVGRLC</sequence>
<dbReference type="Proteomes" id="UP001234202">
    <property type="component" value="Unassembled WGS sequence"/>
</dbReference>
<accession>A0ACC2X385</accession>